<keyword evidence="3" id="KW-1185">Reference proteome</keyword>
<proteinExistence type="predicted"/>
<gene>
    <name evidence="2" type="ORF">QCA50_005597</name>
</gene>
<dbReference type="EMBL" id="JASBNA010000006">
    <property type="protein sequence ID" value="KAK7690499.1"/>
    <property type="molecule type" value="Genomic_DNA"/>
</dbReference>
<feature type="region of interest" description="Disordered" evidence="1">
    <location>
        <begin position="386"/>
        <end position="407"/>
    </location>
</feature>
<dbReference type="AlphaFoldDB" id="A0AAW0GGX2"/>
<name>A0AAW0GGX2_9APHY</name>
<evidence type="ECO:0000313" key="3">
    <source>
        <dbReference type="Proteomes" id="UP001385951"/>
    </source>
</evidence>
<reference evidence="2 3" key="1">
    <citation type="submission" date="2022-09" db="EMBL/GenBank/DDBJ databases">
        <authorList>
            <person name="Palmer J.M."/>
        </authorList>
    </citation>
    <scope>NUCLEOTIDE SEQUENCE [LARGE SCALE GENOMIC DNA]</scope>
    <source>
        <strain evidence="2 3">DSM 7382</strain>
    </source>
</reference>
<evidence type="ECO:0000256" key="1">
    <source>
        <dbReference type="SAM" id="MobiDB-lite"/>
    </source>
</evidence>
<dbReference type="Proteomes" id="UP001385951">
    <property type="component" value="Unassembled WGS sequence"/>
</dbReference>
<accession>A0AAW0GGX2</accession>
<evidence type="ECO:0000313" key="2">
    <source>
        <dbReference type="EMBL" id="KAK7690499.1"/>
    </source>
</evidence>
<sequence>MQRPSDVLGKELLCYKRGLANMFPDYPLDFSTELGDIGWFGRDGQFIRLFNCFEDSHRNNSGIPPNFVCLHIPDDMKVVVENDLDSGEILCSPETIVSSVQDAEKPSETIIKSYTIEPCDPTNPSPRGIIPQYPATVQHPKEKWAFLMAQFPARRRYIKPNDLIHPYIIAYRESWFTLSWQKHHRLHRDDFIFVSGQVETRAWALGISQRKESVFTLEGELTEKAVRFENEFPNDDCDARAGPDRPEIRDNLGKMMRYNPFQDQSIFLNFFKARTRLIGPAKISAMSGPPSFSENQDHDVNTSMTSIIDPALEYILEVSECEVAVAGDIEIYHLLQELPWPDDLSTFLHELSPKVVCESVVGVRYGRFALDSEAADTTKSIHILDGIDVPPDRSDQQNSITPSGVMRDHAYPCHPRPTFESMPSHSLMVH</sequence>
<organism evidence="2 3">
    <name type="scientific">Cerrena zonata</name>
    <dbReference type="NCBI Taxonomy" id="2478898"/>
    <lineage>
        <taxon>Eukaryota</taxon>
        <taxon>Fungi</taxon>
        <taxon>Dikarya</taxon>
        <taxon>Basidiomycota</taxon>
        <taxon>Agaricomycotina</taxon>
        <taxon>Agaricomycetes</taxon>
        <taxon>Polyporales</taxon>
        <taxon>Cerrenaceae</taxon>
        <taxon>Cerrena</taxon>
    </lineage>
</organism>
<protein>
    <submittedName>
        <fullName evidence="2">Uncharacterized protein</fullName>
    </submittedName>
</protein>
<comment type="caution">
    <text evidence="2">The sequence shown here is derived from an EMBL/GenBank/DDBJ whole genome shotgun (WGS) entry which is preliminary data.</text>
</comment>